<sequence>MFDHWNAPDLGQWTQNADGTYWRVAGLNEAGFHYVASESKAPSDIFMRVRCRIGRAAVTRDRVLNAWILLRRQHPLLDARFVLDSNLSTQYDLRIEYDPKGVEDRAARDLHWLPMFESWEQERNALTNCSRVLNDNLLSSLRIYHEPGSDVIELVWLVHHAISDGVSVTMATQDLLNSMASTNTALQSGVSSRPVIQRLPLAMEGCFPPRIASSRQRWRNAILYTIAQNRNKRKPPVTIWKHGNGVPVTRQRTYTFSTAMSRALLAACKRRGLTAGHLIYAAQAVAFAQILQLTQDTTIFVGTPMNARRTFAEPFKAKTHEVVMTLAFLDVFMPAIAMGKDPKRNAEKLWTMSKIAKRQVHHVITDDKFADFAYIMLEGRWLGRFRSQRDRPAGPDNRPKKRETYISYGSSAMGNLDNALQISPANQDRLSIVDMNIGMRVRHGETLMHSYSFLNKLTLSVMYDDQIGLDVVDAWIQETARLMELAIADEVPTRRL</sequence>
<dbReference type="OMA" id="HEGINDM"/>
<dbReference type="AlphaFoldDB" id="A0A1Y2FWG1"/>
<evidence type="ECO:0000313" key="2">
    <source>
        <dbReference type="Proteomes" id="UP000193685"/>
    </source>
</evidence>
<accession>A0A1Y2FWG1</accession>
<dbReference type="EMBL" id="MCFI01000001">
    <property type="protein sequence ID" value="ORY87634.1"/>
    <property type="molecule type" value="Genomic_DNA"/>
</dbReference>
<dbReference type="PANTHER" id="PTHR28037:SF1">
    <property type="entry name" value="ALCOHOL O-ACETYLTRANSFERASE 1-RELATED"/>
    <property type="match status" value="1"/>
</dbReference>
<dbReference type="GeneID" id="63784997"/>
<dbReference type="Gene3D" id="3.30.559.30">
    <property type="entry name" value="Nonribosomal peptide synthetase, condensation domain"/>
    <property type="match status" value="1"/>
</dbReference>
<comment type="caution">
    <text evidence="1">The sequence shown here is derived from an EMBL/GenBank/DDBJ whole genome shotgun (WGS) entry which is preliminary data.</text>
</comment>
<dbReference type="RefSeq" id="XP_040728129.1">
    <property type="nucleotide sequence ID" value="XM_040868398.1"/>
</dbReference>
<dbReference type="OrthoDB" id="3355480at2759"/>
<dbReference type="InterPro" id="IPR023213">
    <property type="entry name" value="CAT-like_dom_sf"/>
</dbReference>
<dbReference type="STRING" id="56484.A0A1Y2FWG1"/>
<dbReference type="PANTHER" id="PTHR28037">
    <property type="entry name" value="ALCOHOL O-ACETYLTRANSFERASE 1-RELATED"/>
    <property type="match status" value="1"/>
</dbReference>
<keyword evidence="2" id="KW-1185">Reference proteome</keyword>
<proteinExistence type="predicted"/>
<gene>
    <name evidence="1" type="ORF">BCR37DRAFT_375508</name>
</gene>
<evidence type="ECO:0008006" key="3">
    <source>
        <dbReference type="Google" id="ProtNLM"/>
    </source>
</evidence>
<dbReference type="Gene3D" id="3.30.559.10">
    <property type="entry name" value="Chloramphenicol acetyltransferase-like domain"/>
    <property type="match status" value="1"/>
</dbReference>
<protein>
    <recommendedName>
        <fullName evidence="3">Condensation domain-containing protein</fullName>
    </recommendedName>
</protein>
<reference evidence="1 2" key="1">
    <citation type="submission" date="2016-07" db="EMBL/GenBank/DDBJ databases">
        <title>Pervasive Adenine N6-methylation of Active Genes in Fungi.</title>
        <authorList>
            <consortium name="DOE Joint Genome Institute"/>
            <person name="Mondo S.J."/>
            <person name="Dannebaum R.O."/>
            <person name="Kuo R.C."/>
            <person name="Labutti K."/>
            <person name="Haridas S."/>
            <person name="Kuo A."/>
            <person name="Salamov A."/>
            <person name="Ahrendt S.R."/>
            <person name="Lipzen A."/>
            <person name="Sullivan W."/>
            <person name="Andreopoulos W.B."/>
            <person name="Clum A."/>
            <person name="Lindquist E."/>
            <person name="Daum C."/>
            <person name="Ramamoorthy G.K."/>
            <person name="Gryganskyi A."/>
            <person name="Culley D."/>
            <person name="Magnuson J.K."/>
            <person name="James T.Y."/>
            <person name="O'Malley M.A."/>
            <person name="Stajich J.E."/>
            <person name="Spatafora J.W."/>
            <person name="Visel A."/>
            <person name="Grigoriev I.V."/>
        </authorList>
    </citation>
    <scope>NUCLEOTIDE SEQUENCE [LARGE SCALE GENOMIC DNA]</scope>
    <source>
        <strain evidence="1 2">12-1054</strain>
    </source>
</reference>
<dbReference type="Proteomes" id="UP000193685">
    <property type="component" value="Unassembled WGS sequence"/>
</dbReference>
<organism evidence="1 2">
    <name type="scientific">Protomyces lactucae-debilis</name>
    <dbReference type="NCBI Taxonomy" id="2754530"/>
    <lineage>
        <taxon>Eukaryota</taxon>
        <taxon>Fungi</taxon>
        <taxon>Dikarya</taxon>
        <taxon>Ascomycota</taxon>
        <taxon>Taphrinomycotina</taxon>
        <taxon>Taphrinomycetes</taxon>
        <taxon>Taphrinales</taxon>
        <taxon>Protomycetaceae</taxon>
        <taxon>Protomyces</taxon>
    </lineage>
</organism>
<evidence type="ECO:0000313" key="1">
    <source>
        <dbReference type="EMBL" id="ORY87634.1"/>
    </source>
</evidence>
<dbReference type="InterPro" id="IPR052058">
    <property type="entry name" value="Alcohol_O-acetyltransferase"/>
</dbReference>
<name>A0A1Y2FWG1_PROLT</name>
<dbReference type="SUPFAM" id="SSF52777">
    <property type="entry name" value="CoA-dependent acyltransferases"/>
    <property type="match status" value="2"/>
</dbReference>